<dbReference type="RefSeq" id="WP_129244602.1">
    <property type="nucleotide sequence ID" value="NZ_JABZEL010000008.1"/>
</dbReference>
<dbReference type="AlphaFoldDB" id="A0A4Q1RBB9"/>
<keyword evidence="3" id="KW-0472">Membrane</keyword>
<evidence type="ECO:0000313" key="7">
    <source>
        <dbReference type="Proteomes" id="UP000289482"/>
    </source>
</evidence>
<dbReference type="InterPro" id="IPR014124">
    <property type="entry name" value="Pept_S26A_Sod_Ni_maturase"/>
</dbReference>
<comment type="subcellular location">
    <subcellularLocation>
        <location evidence="1">Endomembrane system</location>
    </subcellularLocation>
</comment>
<dbReference type="GO" id="GO:0006465">
    <property type="term" value="P:signal peptide processing"/>
    <property type="evidence" value="ECO:0007669"/>
    <property type="project" value="InterPro"/>
</dbReference>
<reference evidence="6 7" key="1">
    <citation type="submission" date="2019-01" db="EMBL/GenBank/DDBJ databases">
        <title>Draft genome sequences of the type strain Streptomyces sioyaensis DSM 40032 and its novel strain, TM32, a thermotolerant antibiotics-producing actinobacterium.</title>
        <authorList>
            <person name="Nakaew N."/>
            <person name="Lumyong S."/>
            <person name="Sloan W.T."/>
            <person name="Sungthong R."/>
        </authorList>
    </citation>
    <scope>NUCLEOTIDE SEQUENCE [LARGE SCALE GENOMIC DNA]</scope>
    <source>
        <strain evidence="6 7">DSM 40032</strain>
    </source>
</reference>
<dbReference type="InterPro" id="IPR052064">
    <property type="entry name" value="Mito_IMP1_subunit"/>
</dbReference>
<evidence type="ECO:0000256" key="2">
    <source>
        <dbReference type="ARBA" id="ARBA00022801"/>
    </source>
</evidence>
<evidence type="ECO:0000256" key="4">
    <source>
        <dbReference type="SAM" id="MobiDB-lite"/>
    </source>
</evidence>
<dbReference type="GO" id="GO:0012505">
    <property type="term" value="C:endomembrane system"/>
    <property type="evidence" value="ECO:0007669"/>
    <property type="project" value="UniProtKB-SubCell"/>
</dbReference>
<dbReference type="GO" id="GO:0004252">
    <property type="term" value="F:serine-type endopeptidase activity"/>
    <property type="evidence" value="ECO:0007669"/>
    <property type="project" value="InterPro"/>
</dbReference>
<organism evidence="6 7">
    <name type="scientific">Streptomyces sioyaensis</name>
    <dbReference type="NCBI Taxonomy" id="67364"/>
    <lineage>
        <taxon>Bacteria</taxon>
        <taxon>Bacillati</taxon>
        <taxon>Actinomycetota</taxon>
        <taxon>Actinomycetes</taxon>
        <taxon>Kitasatosporales</taxon>
        <taxon>Streptomycetaceae</taxon>
        <taxon>Streptomyces</taxon>
    </lineage>
</organism>
<protein>
    <submittedName>
        <fullName evidence="6">Nickel-type superoxide dismutase maturation protease</fullName>
    </submittedName>
</protein>
<proteinExistence type="predicted"/>
<dbReference type="NCBIfam" id="TIGR02754">
    <property type="entry name" value="sod_Ni_protease"/>
    <property type="match status" value="1"/>
</dbReference>
<accession>A0A4Q1RBB9</accession>
<dbReference type="GeneID" id="95776864"/>
<dbReference type="PANTHER" id="PTHR12383">
    <property type="entry name" value="PROTEASE FAMILY S26 MITOCHONDRIAL INNER MEMBRANE PROTEASE-RELATED"/>
    <property type="match status" value="1"/>
</dbReference>
<name>A0A4Q1RBB9_9ACTN</name>
<comment type="caution">
    <text evidence="6">The sequence shown here is derived from an EMBL/GenBank/DDBJ whole genome shotgun (WGS) entry which is preliminary data.</text>
</comment>
<dbReference type="InterPro" id="IPR015927">
    <property type="entry name" value="Peptidase_S24_S26A/B/C"/>
</dbReference>
<dbReference type="EMBL" id="SDIF01000004">
    <property type="protein sequence ID" value="RXS70732.1"/>
    <property type="molecule type" value="Genomic_DNA"/>
</dbReference>
<dbReference type="Pfam" id="PF00717">
    <property type="entry name" value="Peptidase_S24"/>
    <property type="match status" value="1"/>
</dbReference>
<feature type="region of interest" description="Disordered" evidence="4">
    <location>
        <begin position="1"/>
        <end position="22"/>
    </location>
</feature>
<gene>
    <name evidence="6" type="primary">sodX</name>
    <name evidence="6" type="ORF">EST54_02450</name>
</gene>
<evidence type="ECO:0000256" key="3">
    <source>
        <dbReference type="ARBA" id="ARBA00023136"/>
    </source>
</evidence>
<dbReference type="InterPro" id="IPR036286">
    <property type="entry name" value="LexA/Signal_pep-like_sf"/>
</dbReference>
<dbReference type="SUPFAM" id="SSF51306">
    <property type="entry name" value="LexA/Signal peptidase"/>
    <property type="match status" value="1"/>
</dbReference>
<keyword evidence="7" id="KW-1185">Reference proteome</keyword>
<evidence type="ECO:0000259" key="5">
    <source>
        <dbReference type="Pfam" id="PF00717"/>
    </source>
</evidence>
<dbReference type="CDD" id="cd06530">
    <property type="entry name" value="S26_SPase_I"/>
    <property type="match status" value="1"/>
</dbReference>
<sequence>MPEQVHERGPGQGEGSEAGQARGGPLRAFGLAEVYNPSMVPTLQPGDQLVVQYGAAVRPGAVVVLRHPFRQDLLIVKRAVQRRDGGWWVQGDNPFVENDSREFGVVPDELVIARAWVRVRPPRGVQRSVAGVLSWVVSAVRPVRAERSLSSRLRAR</sequence>
<dbReference type="InterPro" id="IPR019533">
    <property type="entry name" value="Peptidase_S26"/>
</dbReference>
<keyword evidence="2" id="KW-0378">Hydrolase</keyword>
<dbReference type="Gene3D" id="2.10.109.10">
    <property type="entry name" value="Umud Fragment, subunit A"/>
    <property type="match status" value="1"/>
</dbReference>
<keyword evidence="6" id="KW-0645">Protease</keyword>
<feature type="domain" description="Peptidase S24/S26A/S26B/S26C" evidence="5">
    <location>
        <begin position="31"/>
        <end position="97"/>
    </location>
</feature>
<dbReference type="PANTHER" id="PTHR12383:SF16">
    <property type="entry name" value="MITOCHONDRIAL INNER MEMBRANE PROTEASE SUBUNIT 1"/>
    <property type="match status" value="1"/>
</dbReference>
<evidence type="ECO:0000313" key="6">
    <source>
        <dbReference type="EMBL" id="RXS70732.1"/>
    </source>
</evidence>
<dbReference type="Proteomes" id="UP000289482">
    <property type="component" value="Unassembled WGS sequence"/>
</dbReference>
<evidence type="ECO:0000256" key="1">
    <source>
        <dbReference type="ARBA" id="ARBA00004308"/>
    </source>
</evidence>